<accession>A0A6S6S023</accession>
<evidence type="ECO:0000313" key="2">
    <source>
        <dbReference type="EMBL" id="CAA6802780.1"/>
    </source>
</evidence>
<dbReference type="AlphaFoldDB" id="A0A6S6S023"/>
<dbReference type="EMBL" id="CACVAQ010000080">
    <property type="protein sequence ID" value="CAA6802780.1"/>
    <property type="molecule type" value="Genomic_DNA"/>
</dbReference>
<proteinExistence type="predicted"/>
<reference evidence="2" key="1">
    <citation type="submission" date="2020-01" db="EMBL/GenBank/DDBJ databases">
        <authorList>
            <person name="Meier V. D."/>
            <person name="Meier V D."/>
        </authorList>
    </citation>
    <scope>NUCLEOTIDE SEQUENCE</scope>
    <source>
        <strain evidence="2">HLG_WM_MAG_10</strain>
    </source>
</reference>
<feature type="chain" id="PRO_5027902434" evidence="1">
    <location>
        <begin position="22"/>
        <end position="168"/>
    </location>
</feature>
<keyword evidence="1" id="KW-0732">Signal</keyword>
<organism evidence="2">
    <name type="scientific">uncultured Aureispira sp</name>
    <dbReference type="NCBI Taxonomy" id="1331704"/>
    <lineage>
        <taxon>Bacteria</taxon>
        <taxon>Pseudomonadati</taxon>
        <taxon>Bacteroidota</taxon>
        <taxon>Saprospiria</taxon>
        <taxon>Saprospirales</taxon>
        <taxon>Saprospiraceae</taxon>
        <taxon>Aureispira</taxon>
        <taxon>environmental samples</taxon>
    </lineage>
</organism>
<dbReference type="InterPro" id="IPR046525">
    <property type="entry name" value="DUF6702"/>
</dbReference>
<evidence type="ECO:0000256" key="1">
    <source>
        <dbReference type="SAM" id="SignalP"/>
    </source>
</evidence>
<gene>
    <name evidence="2" type="ORF">HELGO_WM12036</name>
</gene>
<dbReference type="Pfam" id="PF20420">
    <property type="entry name" value="DUF6702"/>
    <property type="match status" value="1"/>
</dbReference>
<protein>
    <submittedName>
        <fullName evidence="2">Uncharacterized protein</fullName>
    </submittedName>
</protein>
<sequence length="168" mass="19270">MKKNSFLVLLALLLMSFVKHPIYVSTSEIDYNKEGKVLEIAIKIFSDDLEEVLSATKGEVVEIGTNREHPKATEYITEYLRAHFKLEVNGKKVAFEYVNRKLIKDDFFAMWVLVQVPRISKLKSLVLENDILLDFNNGQQNHIKFRDAGGGSYIRKVTSKGYEEAVLK</sequence>
<name>A0A6S6S023_9BACT</name>
<feature type="signal peptide" evidence="1">
    <location>
        <begin position="1"/>
        <end position="21"/>
    </location>
</feature>